<keyword evidence="2" id="KW-1185">Reference proteome</keyword>
<gene>
    <name evidence="1" type="ORF">K6958_05015</name>
</gene>
<accession>A0ABY4RE35</accession>
<dbReference type="Proteomes" id="UP001056635">
    <property type="component" value="Chromosome"/>
</dbReference>
<name>A0ABY4RE35_9GAMM</name>
<evidence type="ECO:0000313" key="2">
    <source>
        <dbReference type="Proteomes" id="UP001056635"/>
    </source>
</evidence>
<protein>
    <submittedName>
        <fullName evidence="1">NinE family protein</fullName>
    </submittedName>
</protein>
<organism evidence="1 2">
    <name type="scientific">Mixta hanseatica</name>
    <dbReference type="NCBI Taxonomy" id="2872648"/>
    <lineage>
        <taxon>Bacteria</taxon>
        <taxon>Pseudomonadati</taxon>
        <taxon>Pseudomonadota</taxon>
        <taxon>Gammaproteobacteria</taxon>
        <taxon>Enterobacterales</taxon>
        <taxon>Erwiniaceae</taxon>
        <taxon>Mixta</taxon>
    </lineage>
</organism>
<evidence type="ECO:0000313" key="1">
    <source>
        <dbReference type="EMBL" id="UQY45046.1"/>
    </source>
</evidence>
<dbReference type="InterPro" id="IPR007986">
    <property type="entry name" value="NINE"/>
</dbReference>
<dbReference type="Pfam" id="PF05322">
    <property type="entry name" value="NinE"/>
    <property type="match status" value="1"/>
</dbReference>
<dbReference type="RefSeq" id="WP_249893626.1">
    <property type="nucleotide sequence ID" value="NZ_CP082904.1"/>
</dbReference>
<sequence length="56" mass="6667">MRQRVSITQKSLDNLIFRTTRRTSRKKPIPTASQITTFDYVGVLLRAKWDRMRTAR</sequence>
<reference evidence="1" key="1">
    <citation type="submission" date="2021-09" db="EMBL/GenBank/DDBJ databases">
        <title>First case of bloodstream infection caused by Mixta hanseatica sp. nov., a member of the Erwiniaceae family.</title>
        <authorList>
            <person name="Both A."/>
            <person name="Huang J."/>
            <person name="Wenzel P."/>
            <person name="Aepfelbacher M."/>
            <person name="Rohde H."/>
            <person name="Christner M."/>
            <person name="Hentschke M."/>
        </authorList>
    </citation>
    <scope>NUCLEOTIDE SEQUENCE</scope>
    <source>
        <strain evidence="1">X22927</strain>
    </source>
</reference>
<proteinExistence type="predicted"/>
<dbReference type="EMBL" id="CP082904">
    <property type="protein sequence ID" value="UQY45046.1"/>
    <property type="molecule type" value="Genomic_DNA"/>
</dbReference>